<dbReference type="RefSeq" id="XP_017783282.1">
    <property type="nucleotide sequence ID" value="XM_017927793.1"/>
</dbReference>
<feature type="transmembrane region" description="Helical" evidence="6">
    <location>
        <begin position="188"/>
        <end position="210"/>
    </location>
</feature>
<feature type="transmembrane region" description="Helical" evidence="6">
    <location>
        <begin position="50"/>
        <end position="69"/>
    </location>
</feature>
<feature type="transmembrane region" description="Helical" evidence="6">
    <location>
        <begin position="230"/>
        <end position="251"/>
    </location>
</feature>
<feature type="transmembrane region" description="Helical" evidence="6">
    <location>
        <begin position="378"/>
        <end position="399"/>
    </location>
</feature>
<dbReference type="Proteomes" id="UP000695000">
    <property type="component" value="Unplaced"/>
</dbReference>
<evidence type="ECO:0000256" key="6">
    <source>
        <dbReference type="SAM" id="Phobius"/>
    </source>
</evidence>
<dbReference type="PANTHER" id="PTHR16172">
    <property type="entry name" value="MAJOR FACILITATOR SUPERFAMILY DOMAIN-CONTAINING PROTEIN 6-LIKE"/>
    <property type="match status" value="1"/>
</dbReference>
<accession>A0ABM1N8Y2</accession>
<dbReference type="GeneID" id="108567377"/>
<evidence type="ECO:0000313" key="8">
    <source>
        <dbReference type="Proteomes" id="UP000695000"/>
    </source>
</evidence>
<protein>
    <submittedName>
        <fullName evidence="9">Uncharacterized protein LOC108567377</fullName>
    </submittedName>
</protein>
<evidence type="ECO:0000313" key="9">
    <source>
        <dbReference type="RefSeq" id="XP_017783282.1"/>
    </source>
</evidence>
<feature type="transmembrane region" description="Helical" evidence="6">
    <location>
        <begin position="301"/>
        <end position="324"/>
    </location>
</feature>
<feature type="transmembrane region" description="Helical" evidence="6">
    <location>
        <begin position="76"/>
        <end position="94"/>
    </location>
</feature>
<evidence type="ECO:0000256" key="3">
    <source>
        <dbReference type="ARBA" id="ARBA00022692"/>
    </source>
</evidence>
<evidence type="ECO:0000256" key="2">
    <source>
        <dbReference type="ARBA" id="ARBA00005241"/>
    </source>
</evidence>
<dbReference type="CDD" id="cd17335">
    <property type="entry name" value="MFS_MFSD6"/>
    <property type="match status" value="1"/>
</dbReference>
<keyword evidence="8" id="KW-1185">Reference proteome</keyword>
<evidence type="ECO:0000256" key="1">
    <source>
        <dbReference type="ARBA" id="ARBA00004141"/>
    </source>
</evidence>
<feature type="domain" description="Major facilitator superfamily associated" evidence="7">
    <location>
        <begin position="11"/>
        <end position="463"/>
    </location>
</feature>
<feature type="transmembrane region" description="Helical" evidence="6">
    <location>
        <begin position="257"/>
        <end position="280"/>
    </location>
</feature>
<keyword evidence="3 6" id="KW-0812">Transmembrane</keyword>
<feature type="transmembrane region" description="Helical" evidence="6">
    <location>
        <begin position="344"/>
        <end position="366"/>
    </location>
</feature>
<dbReference type="Gene3D" id="1.20.1250.20">
    <property type="entry name" value="MFS general substrate transporter like domains"/>
    <property type="match status" value="3"/>
</dbReference>
<evidence type="ECO:0000256" key="5">
    <source>
        <dbReference type="ARBA" id="ARBA00023136"/>
    </source>
</evidence>
<dbReference type="PANTHER" id="PTHR16172:SF37">
    <property type="entry name" value="RE36877P"/>
    <property type="match status" value="1"/>
</dbReference>
<keyword evidence="5 6" id="KW-0472">Membrane</keyword>
<dbReference type="InterPro" id="IPR051717">
    <property type="entry name" value="MFS_MFSD6"/>
</dbReference>
<organism evidence="8 9">
    <name type="scientific">Nicrophorus vespilloides</name>
    <name type="common">Boreal carrion beetle</name>
    <dbReference type="NCBI Taxonomy" id="110193"/>
    <lineage>
        <taxon>Eukaryota</taxon>
        <taxon>Metazoa</taxon>
        <taxon>Ecdysozoa</taxon>
        <taxon>Arthropoda</taxon>
        <taxon>Hexapoda</taxon>
        <taxon>Insecta</taxon>
        <taxon>Pterygota</taxon>
        <taxon>Neoptera</taxon>
        <taxon>Endopterygota</taxon>
        <taxon>Coleoptera</taxon>
        <taxon>Polyphaga</taxon>
        <taxon>Staphyliniformia</taxon>
        <taxon>Silphidae</taxon>
        <taxon>Nicrophorinae</taxon>
        <taxon>Nicrophorus</taxon>
    </lineage>
</organism>
<evidence type="ECO:0000259" key="7">
    <source>
        <dbReference type="Pfam" id="PF12832"/>
    </source>
</evidence>
<dbReference type="SUPFAM" id="SSF103473">
    <property type="entry name" value="MFS general substrate transporter"/>
    <property type="match status" value="1"/>
</dbReference>
<feature type="transmembrane region" description="Helical" evidence="6">
    <location>
        <begin position="12"/>
        <end position="30"/>
    </location>
</feature>
<proteinExistence type="inferred from homology"/>
<feature type="transmembrane region" description="Helical" evidence="6">
    <location>
        <begin position="466"/>
        <end position="487"/>
    </location>
</feature>
<comment type="similarity">
    <text evidence="2">Belongs to the major facilitator superfamily. MFSD6 family.</text>
</comment>
<comment type="subcellular location">
    <subcellularLocation>
        <location evidence="1">Membrane</location>
        <topology evidence="1">Multi-pass membrane protein</topology>
    </subcellularLocation>
</comment>
<dbReference type="Pfam" id="PF12832">
    <property type="entry name" value="MFS_1_like"/>
    <property type="match status" value="1"/>
</dbReference>
<dbReference type="InterPro" id="IPR024989">
    <property type="entry name" value="MFS_assoc_dom"/>
</dbReference>
<evidence type="ECO:0000256" key="4">
    <source>
        <dbReference type="ARBA" id="ARBA00022989"/>
    </source>
</evidence>
<sequence length="522" mass="58195">MPIKINRDLMPIKAHYFFFMAAMGPILPQLPVYGKEMGVSSTVMGTVNAILPIIFLLAKPLFGLIVDIYREYRKSIFVSLIMIMAGAFALLNIIPSRSFMKYDFDATSDQLDICNDSEGFWNDCNTTVHMICSCEISGQVHELPLLYIDSSQSCIPGNISQSFPIGRNCSFKCTENIENSNSCLYTSWTFWVFIVLMSLGTIGFNVTNSISDAICFDVIGDEYDYGKQRVWGTIGFGFTALLSGFCVNWASGNSTSYTPAFIIMLVFIAFDFFSCWKLKLPIMETPENIFKDLRKLLNNRHCIIFITYAVFAGIVDSFFVYYLFWYLEDLAIATDTTDVKLLEGLIVAAETLGGEVIFFSISGKILERFGHAHSFSMCFINYALRLGLISVVPSPWWILPIEFIMQGPTYALTYTTIVAYANAIAAPGTSATMQGIAAGMDDGFGYAIGSLVGGLFYKHIGGRGALQIFCVFALICSITHLMLYKIFLQHRQQPNQNTEYKTPAEAALATYDTSTISDMHCI</sequence>
<dbReference type="InterPro" id="IPR036259">
    <property type="entry name" value="MFS_trans_sf"/>
</dbReference>
<name>A0ABM1N8Y2_NICVS</name>
<keyword evidence="4 6" id="KW-1133">Transmembrane helix</keyword>
<gene>
    <name evidence="9" type="primary">LOC108567377</name>
</gene>
<reference evidence="9" key="1">
    <citation type="submission" date="2025-08" db="UniProtKB">
        <authorList>
            <consortium name="RefSeq"/>
        </authorList>
    </citation>
    <scope>IDENTIFICATION</scope>
    <source>
        <tissue evidence="9">Whole Larva</tissue>
    </source>
</reference>